<accession>A0A1H3DG39</accession>
<evidence type="ECO:0008006" key="4">
    <source>
        <dbReference type="Google" id="ProtNLM"/>
    </source>
</evidence>
<name>A0A1H3DG39_9BACI</name>
<evidence type="ECO:0000313" key="2">
    <source>
        <dbReference type="EMBL" id="SDX65098.1"/>
    </source>
</evidence>
<reference evidence="2 3" key="1">
    <citation type="submission" date="2016-10" db="EMBL/GenBank/DDBJ databases">
        <authorList>
            <person name="Varghese N."/>
            <person name="Submissions S."/>
        </authorList>
    </citation>
    <scope>NUCLEOTIDE SEQUENCE [LARGE SCALE GENOMIC DNA]</scope>
    <source>
        <strain evidence="2 3">DSM 20748</strain>
    </source>
</reference>
<organism evidence="2 3">
    <name type="scientific">Salimicrobium album</name>
    <dbReference type="NCBI Taxonomy" id="50717"/>
    <lineage>
        <taxon>Bacteria</taxon>
        <taxon>Bacillati</taxon>
        <taxon>Bacillota</taxon>
        <taxon>Bacilli</taxon>
        <taxon>Bacillales</taxon>
        <taxon>Bacillaceae</taxon>
        <taxon>Salimicrobium</taxon>
    </lineage>
</organism>
<sequence length="122" mass="14164">MFHEKYKRPTTTSGDLRTPVTFYEYQPNPGPEPGEHQKATLFDCFAQVDEVWLRDMEQAKANGTLSDITLKIRDPHGSYVPSNKHYVSVQSVYYSNAPYRIKEVQPNLQDHRYINIIAERTS</sequence>
<dbReference type="EMBL" id="FNOS01000002">
    <property type="protein sequence ID" value="SDX65098.1"/>
    <property type="molecule type" value="Genomic_DNA"/>
</dbReference>
<dbReference type="Proteomes" id="UP000198647">
    <property type="component" value="Unassembled WGS sequence"/>
</dbReference>
<keyword evidence="3" id="KW-1185">Reference proteome</keyword>
<proteinExistence type="predicted"/>
<protein>
    <recommendedName>
        <fullName evidence="4">Phage head-tail adapter protein</fullName>
    </recommendedName>
</protein>
<evidence type="ECO:0000256" key="1">
    <source>
        <dbReference type="SAM" id="MobiDB-lite"/>
    </source>
</evidence>
<gene>
    <name evidence="2" type="ORF">SAMN04488081_0945</name>
</gene>
<comment type="caution">
    <text evidence="2">The sequence shown here is derived from an EMBL/GenBank/DDBJ whole genome shotgun (WGS) entry which is preliminary data.</text>
</comment>
<evidence type="ECO:0000313" key="3">
    <source>
        <dbReference type="Proteomes" id="UP000198647"/>
    </source>
</evidence>
<feature type="region of interest" description="Disordered" evidence="1">
    <location>
        <begin position="1"/>
        <end position="21"/>
    </location>
</feature>
<dbReference type="RefSeq" id="WP_093106000.1">
    <property type="nucleotide sequence ID" value="NZ_FNOS01000002.1"/>
</dbReference>